<evidence type="ECO:0000256" key="1">
    <source>
        <dbReference type="SAM" id="MobiDB-lite"/>
    </source>
</evidence>
<feature type="compositionally biased region" description="Basic and acidic residues" evidence="1">
    <location>
        <begin position="193"/>
        <end position="203"/>
    </location>
</feature>
<reference evidence="2" key="1">
    <citation type="submission" date="2021-03" db="EMBL/GenBank/DDBJ databases">
        <authorList>
            <person name="Bekaert M."/>
        </authorList>
    </citation>
    <scope>NUCLEOTIDE SEQUENCE</scope>
</reference>
<dbReference type="OrthoDB" id="6073523at2759"/>
<dbReference type="EMBL" id="CAJPWZ010000679">
    <property type="protein sequence ID" value="CAG2198456.1"/>
    <property type="molecule type" value="Genomic_DNA"/>
</dbReference>
<protein>
    <submittedName>
        <fullName evidence="2">Uncharacterized protein</fullName>
    </submittedName>
</protein>
<evidence type="ECO:0000313" key="2">
    <source>
        <dbReference type="EMBL" id="CAG2198456.1"/>
    </source>
</evidence>
<sequence length="526" mass="62055">MSPDLCLNNFPYTKKRFTGITKSEEQSLNHVFLLYEKVNIPKRFQQEGKFRIYMYRKESTYRHDYNKGKAPEYDRHGMIRNMDYNKAKFDDPMWQRGRNESSEQYEDRLREMSKHQAPDYYPTYEARKAHEMHEYGRERRPQHDAYQDGPMTDRRGYGDMDRGRGYEDGSQTDRGYNRSYLDHGNLTYRRHDRRDDPKKRNDMYKSKDYVNNRAMADHVIVDEEYDRYRPTQKDYGDFETTPKLDNMPKPYRGQFDRQVDAFQNRVREQNLSHEISTHAVPPPHIDYKSTGNIEPVSRPESGVYLFIRTHKDALSDIKTSFQKHKTMLNQSGMLTGISTRVRITGDYSNWQLKRGPAFEDHGVTEYDTDYIVIVLWFPNAKAAKYWIDYDKDFKGASFPAPYGRDMVIVPINYIPPEDGSCRTFLLTEYPAVKHPDYFRTDIIEPMRDILRDYNCEPFVVRTNNASVDRSSWIGTGSTLAVHRFPSDTEAQRFLTDPRARNLRGKLNGVTKGGRHTTVKFTITDLV</sequence>
<feature type="region of interest" description="Disordered" evidence="1">
    <location>
        <begin position="132"/>
        <end position="203"/>
    </location>
</feature>
<gene>
    <name evidence="2" type="ORF">MEDL_13211</name>
</gene>
<accession>A0A8S3QNL3</accession>
<evidence type="ECO:0000313" key="3">
    <source>
        <dbReference type="Proteomes" id="UP000683360"/>
    </source>
</evidence>
<name>A0A8S3QNL3_MYTED</name>
<dbReference type="AlphaFoldDB" id="A0A8S3QNL3"/>
<keyword evidence="3" id="KW-1185">Reference proteome</keyword>
<dbReference type="Proteomes" id="UP000683360">
    <property type="component" value="Unassembled WGS sequence"/>
</dbReference>
<feature type="compositionally biased region" description="Basic and acidic residues" evidence="1">
    <location>
        <begin position="132"/>
        <end position="167"/>
    </location>
</feature>
<organism evidence="2 3">
    <name type="scientific">Mytilus edulis</name>
    <name type="common">Blue mussel</name>
    <dbReference type="NCBI Taxonomy" id="6550"/>
    <lineage>
        <taxon>Eukaryota</taxon>
        <taxon>Metazoa</taxon>
        <taxon>Spiralia</taxon>
        <taxon>Lophotrochozoa</taxon>
        <taxon>Mollusca</taxon>
        <taxon>Bivalvia</taxon>
        <taxon>Autobranchia</taxon>
        <taxon>Pteriomorphia</taxon>
        <taxon>Mytilida</taxon>
        <taxon>Mytiloidea</taxon>
        <taxon>Mytilidae</taxon>
        <taxon>Mytilinae</taxon>
        <taxon>Mytilus</taxon>
    </lineage>
</organism>
<proteinExistence type="predicted"/>
<comment type="caution">
    <text evidence="2">The sequence shown here is derived from an EMBL/GenBank/DDBJ whole genome shotgun (WGS) entry which is preliminary data.</text>
</comment>